<sequence>MGTGGQDDLGQRLRRAGVRVMDTLPPLWALTLYVLALLAVVLVAALAADGRGGCDAADCAPEGLGPPRTAGP</sequence>
<dbReference type="AlphaFoldDB" id="A0A7K3WBX8"/>
<evidence type="ECO:0000313" key="4">
    <source>
        <dbReference type="Proteomes" id="UP000470470"/>
    </source>
</evidence>
<dbReference type="RefSeq" id="WP_152729867.1">
    <property type="nucleotide sequence ID" value="NZ_JAABOZ010000002.1"/>
</dbReference>
<feature type="compositionally biased region" description="Low complexity" evidence="1">
    <location>
        <begin position="51"/>
        <end position="60"/>
    </location>
</feature>
<gene>
    <name evidence="3" type="ORF">G1H19_08190</name>
</gene>
<evidence type="ECO:0000256" key="2">
    <source>
        <dbReference type="SAM" id="Phobius"/>
    </source>
</evidence>
<keyword evidence="2" id="KW-0812">Transmembrane</keyword>
<feature type="transmembrane region" description="Helical" evidence="2">
    <location>
        <begin position="27"/>
        <end position="48"/>
    </location>
</feature>
<evidence type="ECO:0000313" key="3">
    <source>
        <dbReference type="EMBL" id="NEL53975.1"/>
    </source>
</evidence>
<evidence type="ECO:0000256" key="1">
    <source>
        <dbReference type="SAM" id="MobiDB-lite"/>
    </source>
</evidence>
<proteinExistence type="predicted"/>
<name>A0A7K3WBX8_9ACTN</name>
<dbReference type="EMBL" id="JAAGWK010000010">
    <property type="protein sequence ID" value="NEL53975.1"/>
    <property type="molecule type" value="Genomic_DNA"/>
</dbReference>
<keyword evidence="4" id="KW-1185">Reference proteome</keyword>
<organism evidence="3 4">
    <name type="scientific">Goekera deserti</name>
    <dbReference type="NCBI Taxonomy" id="2497753"/>
    <lineage>
        <taxon>Bacteria</taxon>
        <taxon>Bacillati</taxon>
        <taxon>Actinomycetota</taxon>
        <taxon>Actinomycetes</taxon>
        <taxon>Geodermatophilales</taxon>
        <taxon>Geodermatophilaceae</taxon>
        <taxon>Goekera</taxon>
    </lineage>
</organism>
<comment type="caution">
    <text evidence="3">The sequence shown here is derived from an EMBL/GenBank/DDBJ whole genome shotgun (WGS) entry which is preliminary data.</text>
</comment>
<reference evidence="3 4" key="1">
    <citation type="submission" date="2020-02" db="EMBL/GenBank/DDBJ databases">
        <title>The whole genome sequence of CPCC 205119.</title>
        <authorList>
            <person name="Jiang Z."/>
        </authorList>
    </citation>
    <scope>NUCLEOTIDE SEQUENCE [LARGE SCALE GENOMIC DNA]</scope>
    <source>
        <strain evidence="3 4">CPCC 205119</strain>
    </source>
</reference>
<dbReference type="Proteomes" id="UP000470470">
    <property type="component" value="Unassembled WGS sequence"/>
</dbReference>
<keyword evidence="2" id="KW-1133">Transmembrane helix</keyword>
<feature type="region of interest" description="Disordered" evidence="1">
    <location>
        <begin position="51"/>
        <end position="72"/>
    </location>
</feature>
<accession>A0A7K3WBX8</accession>
<keyword evidence="2" id="KW-0472">Membrane</keyword>
<protein>
    <submittedName>
        <fullName evidence="3">Uncharacterized protein</fullName>
    </submittedName>
</protein>